<dbReference type="InterPro" id="IPR052016">
    <property type="entry name" value="Bact_Sigma-Reg"/>
</dbReference>
<evidence type="ECO:0000313" key="5">
    <source>
        <dbReference type="Proteomes" id="UP000184603"/>
    </source>
</evidence>
<dbReference type="Pfam" id="PF07228">
    <property type="entry name" value="SpoIIE"/>
    <property type="match status" value="1"/>
</dbReference>
<dbReference type="InterPro" id="IPR013767">
    <property type="entry name" value="PAS_fold"/>
</dbReference>
<dbReference type="Pfam" id="PF08447">
    <property type="entry name" value="PAS_3"/>
    <property type="match status" value="1"/>
</dbReference>
<dbReference type="RefSeq" id="WP_073616254.1">
    <property type="nucleotide sequence ID" value="NZ_FRFE01000039.1"/>
</dbReference>
<dbReference type="SMART" id="SM00331">
    <property type="entry name" value="PP2C_SIG"/>
    <property type="match status" value="1"/>
</dbReference>
<dbReference type="PROSITE" id="PS50112">
    <property type="entry name" value="PAS"/>
    <property type="match status" value="1"/>
</dbReference>
<evidence type="ECO:0000313" key="4">
    <source>
        <dbReference type="EMBL" id="SHO52683.1"/>
    </source>
</evidence>
<dbReference type="STRING" id="1121416.SAMN02745220_04684"/>
<keyword evidence="1" id="KW-0378">Hydrolase</keyword>
<dbReference type="PROSITE" id="PS50113">
    <property type="entry name" value="PAC"/>
    <property type="match status" value="1"/>
</dbReference>
<dbReference type="CDD" id="cd00130">
    <property type="entry name" value="PAS"/>
    <property type="match status" value="2"/>
</dbReference>
<dbReference type="SMART" id="SM00086">
    <property type="entry name" value="PAC"/>
    <property type="match status" value="2"/>
</dbReference>
<dbReference type="SMART" id="SM00091">
    <property type="entry name" value="PAS"/>
    <property type="match status" value="2"/>
</dbReference>
<dbReference type="Gene3D" id="3.60.40.10">
    <property type="entry name" value="PPM-type phosphatase domain"/>
    <property type="match status" value="1"/>
</dbReference>
<dbReference type="InterPro" id="IPR001932">
    <property type="entry name" value="PPM-type_phosphatase-like_dom"/>
</dbReference>
<dbReference type="GO" id="GO:0016791">
    <property type="term" value="F:phosphatase activity"/>
    <property type="evidence" value="ECO:0007669"/>
    <property type="project" value="TreeGrafter"/>
</dbReference>
<feature type="domain" description="PAS" evidence="2">
    <location>
        <begin position="163"/>
        <end position="211"/>
    </location>
</feature>
<evidence type="ECO:0000259" key="3">
    <source>
        <dbReference type="PROSITE" id="PS50113"/>
    </source>
</evidence>
<dbReference type="Proteomes" id="UP000184603">
    <property type="component" value="Unassembled WGS sequence"/>
</dbReference>
<dbReference type="SUPFAM" id="SSF55785">
    <property type="entry name" value="PYP-like sensor domain (PAS domain)"/>
    <property type="match status" value="2"/>
</dbReference>
<proteinExistence type="predicted"/>
<dbReference type="SUPFAM" id="SSF81606">
    <property type="entry name" value="PP2C-like"/>
    <property type="match status" value="1"/>
</dbReference>
<reference evidence="4 5" key="1">
    <citation type="submission" date="2016-12" db="EMBL/GenBank/DDBJ databases">
        <authorList>
            <person name="Song W.-J."/>
            <person name="Kurnit D.M."/>
        </authorList>
    </citation>
    <scope>NUCLEOTIDE SEQUENCE [LARGE SCALE GENOMIC DNA]</scope>
    <source>
        <strain evidence="4 5">DSM 18488</strain>
    </source>
</reference>
<evidence type="ECO:0000256" key="1">
    <source>
        <dbReference type="ARBA" id="ARBA00022801"/>
    </source>
</evidence>
<dbReference type="Gene3D" id="3.30.450.20">
    <property type="entry name" value="PAS domain"/>
    <property type="match status" value="2"/>
</dbReference>
<dbReference type="InterPro" id="IPR035965">
    <property type="entry name" value="PAS-like_dom_sf"/>
</dbReference>
<keyword evidence="5" id="KW-1185">Reference proteome</keyword>
<sequence>MDVDTVIASQQQEIEELRRENGYLRHAVQASQRIELIMESSNAILFRRLAAKDPGKRKMVYVSPNISRFGYTAGQFLSGEVMFRDLVYHEDSPRTLKEIREFVEQGVESYTQFYRIVTREGAVRWVEDRTSIYLDELSGLRYHQGIVIDIHDRRVIEEKLARSEERHRRVIETTAEGVLFLDGDGVTVDLNEAYEQLTGRPRKYLLGRQPVEITPSLRTYQKRLDQNDGQLVFEAELASAHGKRIPVLIHLGAVVLESGRPLGAAAFITDISSQKKALLLAAEVQRGLLPPQPPVIPYLDISAMSVPCDEVGGDYFDYFPDMAGRNDLAVVIGDISGHGVDAALLMSSARSYLKACHGQSGSPMELIGSLNRHLVGDMMESGRFMTLFYLVMREEGTSLEWIRAGHDPGLLYNPDIDRFTELKGPGAALGIDAELAWHAQRLDGLVKGSIILLATDGLWEAMNDDGQMFGKERPKAIVRANRDHDSRRILQELTAAHREFCGDTPVADDMTMIVIQT</sequence>
<feature type="domain" description="PAC" evidence="3">
    <location>
        <begin position="110"/>
        <end position="162"/>
    </location>
</feature>
<evidence type="ECO:0000259" key="2">
    <source>
        <dbReference type="PROSITE" id="PS50112"/>
    </source>
</evidence>
<dbReference type="AlphaFoldDB" id="A0A1M7YJ94"/>
<dbReference type="PANTHER" id="PTHR43156">
    <property type="entry name" value="STAGE II SPORULATION PROTEIN E-RELATED"/>
    <property type="match status" value="1"/>
</dbReference>
<dbReference type="InterPro" id="IPR000014">
    <property type="entry name" value="PAS"/>
</dbReference>
<accession>A0A1M7YJ94</accession>
<gene>
    <name evidence="4" type="ORF">SAMN02745220_04684</name>
</gene>
<dbReference type="OrthoDB" id="343514at2"/>
<dbReference type="NCBIfam" id="TIGR00229">
    <property type="entry name" value="sensory_box"/>
    <property type="match status" value="2"/>
</dbReference>
<organism evidence="4 5">
    <name type="scientific">Desulfopila aestuarii DSM 18488</name>
    <dbReference type="NCBI Taxonomy" id="1121416"/>
    <lineage>
        <taxon>Bacteria</taxon>
        <taxon>Pseudomonadati</taxon>
        <taxon>Thermodesulfobacteriota</taxon>
        <taxon>Desulfobulbia</taxon>
        <taxon>Desulfobulbales</taxon>
        <taxon>Desulfocapsaceae</taxon>
        <taxon>Desulfopila</taxon>
    </lineage>
</organism>
<dbReference type="PANTHER" id="PTHR43156:SF2">
    <property type="entry name" value="STAGE II SPORULATION PROTEIN E"/>
    <property type="match status" value="1"/>
</dbReference>
<dbReference type="InterPro" id="IPR036457">
    <property type="entry name" value="PPM-type-like_dom_sf"/>
</dbReference>
<dbReference type="GO" id="GO:0006355">
    <property type="term" value="P:regulation of DNA-templated transcription"/>
    <property type="evidence" value="ECO:0007669"/>
    <property type="project" value="InterPro"/>
</dbReference>
<dbReference type="Pfam" id="PF00989">
    <property type="entry name" value="PAS"/>
    <property type="match status" value="1"/>
</dbReference>
<name>A0A1M7YJ94_9BACT</name>
<dbReference type="EMBL" id="FRFE01000039">
    <property type="protein sequence ID" value="SHO52683.1"/>
    <property type="molecule type" value="Genomic_DNA"/>
</dbReference>
<dbReference type="InterPro" id="IPR000700">
    <property type="entry name" value="PAS-assoc_C"/>
</dbReference>
<dbReference type="InterPro" id="IPR001610">
    <property type="entry name" value="PAC"/>
</dbReference>
<dbReference type="InterPro" id="IPR013655">
    <property type="entry name" value="PAS_fold_3"/>
</dbReference>
<protein>
    <submittedName>
        <fullName evidence="4">Sigma-B regulation protein RsbU (Phosphoserine phosphatase)</fullName>
    </submittedName>
</protein>